<evidence type="ECO:0000256" key="3">
    <source>
        <dbReference type="ARBA" id="ARBA00006958"/>
    </source>
</evidence>
<dbReference type="PANTHER" id="PTHR22930:SF269">
    <property type="entry name" value="NUCLEASE HARBI1-LIKE PROTEIN"/>
    <property type="match status" value="1"/>
</dbReference>
<evidence type="ECO:0000313" key="9">
    <source>
        <dbReference type="EMBL" id="CAH2015242.1"/>
    </source>
</evidence>
<dbReference type="EMBL" id="CAKOFQ010008643">
    <property type="protein sequence ID" value="CAH2015242.1"/>
    <property type="molecule type" value="Genomic_DNA"/>
</dbReference>
<name>A0A9P0MFQ1_ACAOB</name>
<keyword evidence="4" id="KW-0540">Nuclease</keyword>
<gene>
    <name evidence="9" type="ORF">ACAOBT_LOCUS34632</name>
</gene>
<sequence length="211" mass="23839">MYYNHKKFFSIILQGVVDANYKFICIDVGAYGKQSDSGVFGHSQLARALERGALKTNTLKILPGTDIEAPHVVIGDGGFPLKTYLLRPYPLRGLTTEQENYNKRLSGARQVVEYAFGIISHKWRILLKAIEVKPERAEHIVKRICLLHNIVINKEGPRDMIPGTSPLSLHWNTSHSSFPGRAINRGSHSSMQVRETFKMFFSRQGDIETTN</sequence>
<accession>A0A9P0MFQ1</accession>
<evidence type="ECO:0000256" key="7">
    <source>
        <dbReference type="ARBA" id="ARBA00023242"/>
    </source>
</evidence>
<protein>
    <recommendedName>
        <fullName evidence="8">DDE Tnp4 domain-containing protein</fullName>
    </recommendedName>
</protein>
<comment type="similarity">
    <text evidence="3">Belongs to the HARBI1 family.</text>
</comment>
<dbReference type="AlphaFoldDB" id="A0A9P0MFQ1"/>
<evidence type="ECO:0000259" key="8">
    <source>
        <dbReference type="Pfam" id="PF13359"/>
    </source>
</evidence>
<evidence type="ECO:0000256" key="6">
    <source>
        <dbReference type="ARBA" id="ARBA00022801"/>
    </source>
</evidence>
<dbReference type="InterPro" id="IPR045249">
    <property type="entry name" value="HARBI1-like"/>
</dbReference>
<dbReference type="PANTHER" id="PTHR22930">
    <property type="match status" value="1"/>
</dbReference>
<evidence type="ECO:0000256" key="4">
    <source>
        <dbReference type="ARBA" id="ARBA00022722"/>
    </source>
</evidence>
<dbReference type="GO" id="GO:0016787">
    <property type="term" value="F:hydrolase activity"/>
    <property type="evidence" value="ECO:0007669"/>
    <property type="project" value="UniProtKB-KW"/>
</dbReference>
<keyword evidence="10" id="KW-1185">Reference proteome</keyword>
<evidence type="ECO:0000256" key="5">
    <source>
        <dbReference type="ARBA" id="ARBA00022723"/>
    </source>
</evidence>
<dbReference type="InterPro" id="IPR027806">
    <property type="entry name" value="HARBI1_dom"/>
</dbReference>
<dbReference type="Proteomes" id="UP001152888">
    <property type="component" value="Unassembled WGS sequence"/>
</dbReference>
<dbReference type="GO" id="GO:0004518">
    <property type="term" value="F:nuclease activity"/>
    <property type="evidence" value="ECO:0007669"/>
    <property type="project" value="UniProtKB-KW"/>
</dbReference>
<dbReference type="Pfam" id="PF13359">
    <property type="entry name" value="DDE_Tnp_4"/>
    <property type="match status" value="1"/>
</dbReference>
<dbReference type="OrthoDB" id="652136at2759"/>
<evidence type="ECO:0000313" key="10">
    <source>
        <dbReference type="Proteomes" id="UP001152888"/>
    </source>
</evidence>
<comment type="caution">
    <text evidence="9">The sequence shown here is derived from an EMBL/GenBank/DDBJ whole genome shotgun (WGS) entry which is preliminary data.</text>
</comment>
<dbReference type="GO" id="GO:0046872">
    <property type="term" value="F:metal ion binding"/>
    <property type="evidence" value="ECO:0007669"/>
    <property type="project" value="UniProtKB-KW"/>
</dbReference>
<evidence type="ECO:0000256" key="2">
    <source>
        <dbReference type="ARBA" id="ARBA00004123"/>
    </source>
</evidence>
<evidence type="ECO:0000256" key="1">
    <source>
        <dbReference type="ARBA" id="ARBA00001968"/>
    </source>
</evidence>
<dbReference type="GO" id="GO:0005634">
    <property type="term" value="C:nucleus"/>
    <property type="evidence" value="ECO:0007669"/>
    <property type="project" value="UniProtKB-SubCell"/>
</dbReference>
<proteinExistence type="inferred from homology"/>
<comment type="subcellular location">
    <subcellularLocation>
        <location evidence="2">Nucleus</location>
    </subcellularLocation>
</comment>
<keyword evidence="5" id="KW-0479">Metal-binding</keyword>
<reference evidence="9" key="1">
    <citation type="submission" date="2022-03" db="EMBL/GenBank/DDBJ databases">
        <authorList>
            <person name="Sayadi A."/>
        </authorList>
    </citation>
    <scope>NUCLEOTIDE SEQUENCE</scope>
</reference>
<organism evidence="9 10">
    <name type="scientific">Acanthoscelides obtectus</name>
    <name type="common">Bean weevil</name>
    <name type="synonym">Bruchus obtectus</name>
    <dbReference type="NCBI Taxonomy" id="200917"/>
    <lineage>
        <taxon>Eukaryota</taxon>
        <taxon>Metazoa</taxon>
        <taxon>Ecdysozoa</taxon>
        <taxon>Arthropoda</taxon>
        <taxon>Hexapoda</taxon>
        <taxon>Insecta</taxon>
        <taxon>Pterygota</taxon>
        <taxon>Neoptera</taxon>
        <taxon>Endopterygota</taxon>
        <taxon>Coleoptera</taxon>
        <taxon>Polyphaga</taxon>
        <taxon>Cucujiformia</taxon>
        <taxon>Chrysomeloidea</taxon>
        <taxon>Chrysomelidae</taxon>
        <taxon>Bruchinae</taxon>
        <taxon>Bruchini</taxon>
        <taxon>Acanthoscelides</taxon>
    </lineage>
</organism>
<comment type="cofactor">
    <cofactor evidence="1">
        <name>a divalent metal cation</name>
        <dbReference type="ChEBI" id="CHEBI:60240"/>
    </cofactor>
</comment>
<keyword evidence="7" id="KW-0539">Nucleus</keyword>
<feature type="domain" description="DDE Tnp4" evidence="8">
    <location>
        <begin position="1"/>
        <end position="149"/>
    </location>
</feature>
<keyword evidence="6" id="KW-0378">Hydrolase</keyword>